<dbReference type="InterPro" id="IPR043519">
    <property type="entry name" value="NT_sf"/>
</dbReference>
<dbReference type="OrthoDB" id="2539715at2"/>
<sequence>MAKTVLELQKAFQTVVNQIKKNKKVVALFTFGSIVSGDVWEESDIDLFLIYEDGFEKIRDVYSEVREVPVHTKILNKNSFLELYKNDGKKGFAKKLLCNSKLVFSRDNEISSAYNNSRYTMPSHTEVWNLVYLGKLLKDIGISKKYLQNGGLKTSYEVLIRTLDSFSKLLINLNGYTVTKDSLVMATNLSNNFKEVVDKLFMEPINEKIIKDTINYIEKFLDDNIVRASSALIDYLCEEYEYMNSYEISSYNAFKEFDIKMENILKELAKREVISKKSRALYDEEGNLILDENVYAHKVI</sequence>
<evidence type="ECO:0000313" key="2">
    <source>
        <dbReference type="EMBL" id="OBY12320.1"/>
    </source>
</evidence>
<dbReference type="Gene3D" id="3.30.460.10">
    <property type="entry name" value="Beta Polymerase, domain 2"/>
    <property type="match status" value="1"/>
</dbReference>
<evidence type="ECO:0000313" key="3">
    <source>
        <dbReference type="Proteomes" id="UP000092714"/>
    </source>
</evidence>
<accession>A0A1B8RU77</accession>
<dbReference type="InterPro" id="IPR041633">
    <property type="entry name" value="Polbeta"/>
</dbReference>
<dbReference type="EMBL" id="MAPZ01000009">
    <property type="protein sequence ID" value="OBY12320.1"/>
    <property type="molecule type" value="Genomic_DNA"/>
</dbReference>
<dbReference type="AlphaFoldDB" id="A0A1B8RU77"/>
<dbReference type="SUPFAM" id="SSF81301">
    <property type="entry name" value="Nucleotidyltransferase"/>
    <property type="match status" value="1"/>
</dbReference>
<dbReference type="GeneID" id="42777465"/>
<protein>
    <recommendedName>
        <fullName evidence="1">Polymerase beta nucleotidyltransferase domain-containing protein</fullName>
    </recommendedName>
</protein>
<organism evidence="2 3">
    <name type="scientific">Clostridium paraputrificum</name>
    <dbReference type="NCBI Taxonomy" id="29363"/>
    <lineage>
        <taxon>Bacteria</taxon>
        <taxon>Bacillati</taxon>
        <taxon>Bacillota</taxon>
        <taxon>Clostridia</taxon>
        <taxon>Eubacteriales</taxon>
        <taxon>Clostridiaceae</taxon>
        <taxon>Clostridium</taxon>
    </lineage>
</organism>
<dbReference type="RefSeq" id="WP_027099621.1">
    <property type="nucleotide sequence ID" value="NZ_JADMZC010000009.1"/>
</dbReference>
<name>A0A1B8RU77_9CLOT</name>
<feature type="domain" description="Polymerase beta nucleotidyltransferase" evidence="1">
    <location>
        <begin position="15"/>
        <end position="109"/>
    </location>
</feature>
<dbReference type="Pfam" id="PF18765">
    <property type="entry name" value="Polbeta"/>
    <property type="match status" value="1"/>
</dbReference>
<reference evidence="2 3" key="1">
    <citation type="submission" date="2016-06" db="EMBL/GenBank/DDBJ databases">
        <authorList>
            <person name="Kjaerup R.B."/>
            <person name="Dalgaard T.S."/>
            <person name="Juul-Madsen H.R."/>
        </authorList>
    </citation>
    <scope>NUCLEOTIDE SEQUENCE [LARGE SCALE GENOMIC DNA]</scope>
    <source>
        <strain evidence="2 3">373-A1</strain>
    </source>
</reference>
<keyword evidence="3" id="KW-1185">Reference proteome</keyword>
<dbReference type="Proteomes" id="UP000092714">
    <property type="component" value="Unassembled WGS sequence"/>
</dbReference>
<dbReference type="eggNOG" id="COG1708">
    <property type="taxonomic scope" value="Bacteria"/>
</dbReference>
<dbReference type="CDD" id="cd05403">
    <property type="entry name" value="NT_KNTase_like"/>
    <property type="match status" value="1"/>
</dbReference>
<proteinExistence type="predicted"/>
<evidence type="ECO:0000259" key="1">
    <source>
        <dbReference type="Pfam" id="PF18765"/>
    </source>
</evidence>
<comment type="caution">
    <text evidence="2">The sequence shown here is derived from an EMBL/GenBank/DDBJ whole genome shotgun (WGS) entry which is preliminary data.</text>
</comment>
<gene>
    <name evidence="2" type="ORF">CP373A1_01630</name>
</gene>